<evidence type="ECO:0000313" key="2">
    <source>
        <dbReference type="EMBL" id="CDG70339.1"/>
    </source>
</evidence>
<dbReference type="SUPFAM" id="SSF54529">
    <property type="entry name" value="Mitochondrial glycoprotein MAM33-like"/>
    <property type="match status" value="1"/>
</dbReference>
<dbReference type="PANTHER" id="PTHR10826:SF1">
    <property type="entry name" value="COMPLEMENT COMPONENT 1 Q SUBCOMPONENT-BINDING PROTEIN, MITOCHONDRIAL"/>
    <property type="match status" value="1"/>
</dbReference>
<dbReference type="OrthoDB" id="278212at2759"/>
<gene>
    <name evidence="2" type="primary">C1QBP</name>
</gene>
<accession>T2MDZ5</accession>
<dbReference type="GO" id="GO:0042256">
    <property type="term" value="P:cytosolic ribosome assembly"/>
    <property type="evidence" value="ECO:0007669"/>
    <property type="project" value="TreeGrafter"/>
</dbReference>
<dbReference type="InterPro" id="IPR036561">
    <property type="entry name" value="MAM33_sf"/>
</dbReference>
<comment type="similarity">
    <text evidence="1">Belongs to the MAM33 family.</text>
</comment>
<proteinExistence type="evidence at transcript level"/>
<dbReference type="Pfam" id="PF02330">
    <property type="entry name" value="MAM33"/>
    <property type="match status" value="1"/>
</dbReference>
<dbReference type="EMBL" id="HAAD01004107">
    <property type="protein sequence ID" value="CDG70339.1"/>
    <property type="molecule type" value="mRNA"/>
</dbReference>
<dbReference type="InterPro" id="IPR003428">
    <property type="entry name" value="MAM33"/>
</dbReference>
<dbReference type="GO" id="GO:0005759">
    <property type="term" value="C:mitochondrial matrix"/>
    <property type="evidence" value="ECO:0007669"/>
    <property type="project" value="InterPro"/>
</dbReference>
<protein>
    <submittedName>
        <fullName evidence="2">Complement component 1 Q subcomponent-binding protein, mitochondrial</fullName>
    </submittedName>
</protein>
<organism evidence="2">
    <name type="scientific">Hydra vulgaris</name>
    <name type="common">Hydra</name>
    <name type="synonym">Hydra attenuata</name>
    <dbReference type="NCBI Taxonomy" id="6087"/>
    <lineage>
        <taxon>Eukaryota</taxon>
        <taxon>Metazoa</taxon>
        <taxon>Cnidaria</taxon>
        <taxon>Hydrozoa</taxon>
        <taxon>Hydroidolina</taxon>
        <taxon>Anthoathecata</taxon>
        <taxon>Aplanulata</taxon>
        <taxon>Hydridae</taxon>
        <taxon>Hydra</taxon>
    </lineage>
</organism>
<reference evidence="2" key="1">
    <citation type="journal article" date="2013" name="Genome Biol. Evol.">
        <title>Punctuated emergences of genetic and phenotypic innovations in eumetazoan, bilaterian, euteleostome, and hominidae ancestors.</title>
        <authorList>
            <person name="Wenger Y."/>
            <person name="Galliot B."/>
        </authorList>
    </citation>
    <scope>NUCLEOTIDE SEQUENCE</scope>
    <source>
        <tissue evidence="2">Whole animals</tissue>
    </source>
</reference>
<dbReference type="OMA" id="YEHTAYV"/>
<sequence>MVWSRSLVSISQKIVSTLHCSHGLLRSSKIGSSLHSKSLLLTNKPMIKPFLFRTFATKQTEGDRDLVNFLKEEISYEQDNLSELPKFKDFKVQISGTEVKLFRNLNNEKIEVEFDINENVNIDEGILKEDGDESEENSEDHEITSYPSFSVKITKPSGKVLHFNCVYNTNHNEELDVESEEDEQFELFRFENVKVYTDSEKNVYEAETETMDGDLYSMLMTTLLERGVDGVFVNSLLDLSTTLEHKQYISFLQSLQDFAAGK</sequence>
<evidence type="ECO:0000256" key="1">
    <source>
        <dbReference type="ARBA" id="ARBA00005457"/>
    </source>
</evidence>
<dbReference type="AlphaFoldDB" id="T2MDZ5"/>
<name>T2MDZ5_HYDVU</name>
<dbReference type="Gene3D" id="3.10.280.10">
    <property type="entry name" value="Mitochondrial glycoprotein"/>
    <property type="match status" value="1"/>
</dbReference>
<dbReference type="PANTHER" id="PTHR10826">
    <property type="entry name" value="COMPLEMENT COMPONENT 1"/>
    <property type="match status" value="1"/>
</dbReference>